<keyword evidence="5" id="KW-1185">Reference proteome</keyword>
<dbReference type="InterPro" id="IPR015422">
    <property type="entry name" value="PyrdxlP-dep_Trfase_small"/>
</dbReference>
<dbReference type="Proteomes" id="UP001174694">
    <property type="component" value="Unassembled WGS sequence"/>
</dbReference>
<keyword evidence="2 3" id="KW-0663">Pyridoxal phosphate</keyword>
<comment type="cofactor">
    <cofactor evidence="1">
        <name>pyridoxal 5'-phosphate</name>
        <dbReference type="ChEBI" id="CHEBI:597326"/>
    </cofactor>
</comment>
<dbReference type="PANTHER" id="PTHR43713:SF3">
    <property type="entry name" value="GLUTAMATE-1-SEMIALDEHYDE 2,1-AMINOMUTASE 1, CHLOROPLASTIC-RELATED"/>
    <property type="match status" value="1"/>
</dbReference>
<dbReference type="PANTHER" id="PTHR43713">
    <property type="entry name" value="GLUTAMATE-1-SEMIALDEHYDE 2,1-AMINOMUTASE"/>
    <property type="match status" value="1"/>
</dbReference>
<dbReference type="Gene3D" id="3.90.1150.10">
    <property type="entry name" value="Aspartate Aminotransferase, domain 1"/>
    <property type="match status" value="1"/>
</dbReference>
<dbReference type="Gene3D" id="3.40.640.10">
    <property type="entry name" value="Type I PLP-dependent aspartate aminotransferase-like (Major domain)"/>
    <property type="match status" value="1"/>
</dbReference>
<comment type="similarity">
    <text evidence="3">Belongs to the class-III pyridoxal-phosphate-dependent aminotransferase family.</text>
</comment>
<organism evidence="4 5">
    <name type="scientific">Pleurostoma richardsiae</name>
    <dbReference type="NCBI Taxonomy" id="41990"/>
    <lineage>
        <taxon>Eukaryota</taxon>
        <taxon>Fungi</taxon>
        <taxon>Dikarya</taxon>
        <taxon>Ascomycota</taxon>
        <taxon>Pezizomycotina</taxon>
        <taxon>Sordariomycetes</taxon>
        <taxon>Sordariomycetidae</taxon>
        <taxon>Calosphaeriales</taxon>
        <taxon>Pleurostomataceae</taxon>
        <taxon>Pleurostoma</taxon>
    </lineage>
</organism>
<accession>A0AA38VG37</accession>
<proteinExistence type="inferred from homology"/>
<dbReference type="InterPro" id="IPR015421">
    <property type="entry name" value="PyrdxlP-dep_Trfase_major"/>
</dbReference>
<comment type="caution">
    <text evidence="4">The sequence shown here is derived from an EMBL/GenBank/DDBJ whole genome shotgun (WGS) entry which is preliminary data.</text>
</comment>
<name>A0AA38VG37_9PEZI</name>
<evidence type="ECO:0000313" key="5">
    <source>
        <dbReference type="Proteomes" id="UP001174694"/>
    </source>
</evidence>
<evidence type="ECO:0000256" key="1">
    <source>
        <dbReference type="ARBA" id="ARBA00001933"/>
    </source>
</evidence>
<dbReference type="InterPro" id="IPR015424">
    <property type="entry name" value="PyrdxlP-dep_Trfase"/>
</dbReference>
<dbReference type="InterPro" id="IPR005814">
    <property type="entry name" value="Aminotrans_3"/>
</dbReference>
<dbReference type="GO" id="GO:0030170">
    <property type="term" value="F:pyridoxal phosphate binding"/>
    <property type="evidence" value="ECO:0007669"/>
    <property type="project" value="InterPro"/>
</dbReference>
<protein>
    <submittedName>
        <fullName evidence="4">Beta-transaminase</fullName>
    </submittedName>
</protein>
<dbReference type="Pfam" id="PF00202">
    <property type="entry name" value="Aminotran_3"/>
    <property type="match status" value="1"/>
</dbReference>
<dbReference type="SUPFAM" id="SSF53383">
    <property type="entry name" value="PLP-dependent transferases"/>
    <property type="match status" value="1"/>
</dbReference>
<evidence type="ECO:0000256" key="2">
    <source>
        <dbReference type="ARBA" id="ARBA00022898"/>
    </source>
</evidence>
<evidence type="ECO:0000256" key="3">
    <source>
        <dbReference type="RuleBase" id="RU003560"/>
    </source>
</evidence>
<evidence type="ECO:0000313" key="4">
    <source>
        <dbReference type="EMBL" id="KAJ9130774.1"/>
    </source>
</evidence>
<dbReference type="GO" id="GO:0008483">
    <property type="term" value="F:transaminase activity"/>
    <property type="evidence" value="ECO:0007669"/>
    <property type="project" value="InterPro"/>
</dbReference>
<sequence length="446" mass="48219">MENSTGLKGAFQLASDAFARANPKSAEINKASLDSVPGGTTRNVVYMKPFPVVMASGDDAYLTDVDGHRYLDLCGEYSAGLFGHSHPVIRKAMHDAIDGGFALGSVNAYEGKLGSLICERFPSIEKVRFSNSGTEAVTTCLSLIRAYRGKSTFIVFQGGYHGGLAAFSSEKENNMAQSSTKTMNVPHKFVVAPYNDVAAMQALVDEHKDNLAAIVLELMQGSSGCIPADVPFIKACREKATKSGAVLLFDEVMTSRMSVGGYQSVLGIYPDMTTLGKYIAGGGCNFGAFGGKKEIMDLLEPGRPGGVYHSGTYNNNVVTMATATATLEQVWTPEAARELWDKGVWLREELNKLSTKMGSTLHVSGTGSLMTIHFTGKVVRNSADAQAGNAVLKELFFLDMLKKGFFMARRGMISLMTVQTREQLSTFVEAVMEFIEERKEYASLPN</sequence>
<gene>
    <name evidence="4" type="ORF">NKR23_g12048</name>
</gene>
<dbReference type="AlphaFoldDB" id="A0AA38VG37"/>
<reference evidence="4" key="1">
    <citation type="submission" date="2022-07" db="EMBL/GenBank/DDBJ databases">
        <title>Fungi with potential for degradation of polypropylene.</title>
        <authorList>
            <person name="Gostincar C."/>
        </authorList>
    </citation>
    <scope>NUCLEOTIDE SEQUENCE</scope>
    <source>
        <strain evidence="4">EXF-13308</strain>
    </source>
</reference>
<dbReference type="EMBL" id="JANBVO010000079">
    <property type="protein sequence ID" value="KAJ9130774.1"/>
    <property type="molecule type" value="Genomic_DNA"/>
</dbReference>